<feature type="domain" description="SHSP" evidence="3">
    <location>
        <begin position="48"/>
        <end position="160"/>
    </location>
</feature>
<protein>
    <recommendedName>
        <fullName evidence="3">SHSP domain-containing protein</fullName>
    </recommendedName>
</protein>
<proteinExistence type="inferred from homology"/>
<organism evidence="4 5">
    <name type="scientific">Candidatus Tagabacteria bacterium CG03_land_8_20_14_0_80_41_22</name>
    <dbReference type="NCBI Taxonomy" id="1975020"/>
    <lineage>
        <taxon>Bacteria</taxon>
        <taxon>Candidatus Tagaibacteriota</taxon>
    </lineage>
</organism>
<evidence type="ECO:0000313" key="5">
    <source>
        <dbReference type="Proteomes" id="UP000228561"/>
    </source>
</evidence>
<dbReference type="Gene3D" id="2.60.40.790">
    <property type="match status" value="1"/>
</dbReference>
<dbReference type="EMBL" id="PEVG01000026">
    <property type="protein sequence ID" value="PIU99488.1"/>
    <property type="molecule type" value="Genomic_DNA"/>
</dbReference>
<sequence length="160" mass="18233">MPKDHRSFFERLTGSVNAVEDDEEEIVREPMITTEKTKSAAKAGDWMNEEEEGQLAVDVFQTPSEIIIQAVVAGTKPDELDVSITQDMVTLRGRRQKQREILGEDYYYQELYWGAFSRSILLPQEVDSDSAEATLKNGILSIKLPKLDKNRVQKVKVKNE</sequence>
<dbReference type="Proteomes" id="UP000228561">
    <property type="component" value="Unassembled WGS sequence"/>
</dbReference>
<reference evidence="5" key="1">
    <citation type="submission" date="2017-09" db="EMBL/GenBank/DDBJ databases">
        <title>Depth-based differentiation of microbial function through sediment-hosted aquifers and enrichment of novel symbionts in the deep terrestrial subsurface.</title>
        <authorList>
            <person name="Probst A.J."/>
            <person name="Ladd B."/>
            <person name="Jarett J.K."/>
            <person name="Geller-Mcgrath D.E."/>
            <person name="Sieber C.M.K."/>
            <person name="Emerson J.B."/>
            <person name="Anantharaman K."/>
            <person name="Thomas B.C."/>
            <person name="Malmstrom R."/>
            <person name="Stieglmeier M."/>
            <person name="Klingl A."/>
            <person name="Woyke T."/>
            <person name="Ryan C.M."/>
            <person name="Banfield J.F."/>
        </authorList>
    </citation>
    <scope>NUCLEOTIDE SEQUENCE [LARGE SCALE GENOMIC DNA]</scope>
</reference>
<evidence type="ECO:0000256" key="1">
    <source>
        <dbReference type="PROSITE-ProRule" id="PRU00285"/>
    </source>
</evidence>
<gene>
    <name evidence="4" type="ORF">COS58_02095</name>
</gene>
<evidence type="ECO:0000259" key="3">
    <source>
        <dbReference type="PROSITE" id="PS01031"/>
    </source>
</evidence>
<dbReference type="SUPFAM" id="SSF49764">
    <property type="entry name" value="HSP20-like chaperones"/>
    <property type="match status" value="1"/>
</dbReference>
<evidence type="ECO:0000256" key="2">
    <source>
        <dbReference type="RuleBase" id="RU003616"/>
    </source>
</evidence>
<dbReference type="PROSITE" id="PS01031">
    <property type="entry name" value="SHSP"/>
    <property type="match status" value="1"/>
</dbReference>
<dbReference type="InterPro" id="IPR031107">
    <property type="entry name" value="Small_HSP"/>
</dbReference>
<comment type="caution">
    <text evidence="4">The sequence shown here is derived from an EMBL/GenBank/DDBJ whole genome shotgun (WGS) entry which is preliminary data.</text>
</comment>
<dbReference type="InterPro" id="IPR002068">
    <property type="entry name" value="A-crystallin/Hsp20_dom"/>
</dbReference>
<dbReference type="Pfam" id="PF00011">
    <property type="entry name" value="HSP20"/>
    <property type="match status" value="1"/>
</dbReference>
<comment type="similarity">
    <text evidence="1 2">Belongs to the small heat shock protein (HSP20) family.</text>
</comment>
<dbReference type="AlphaFoldDB" id="A0A2M7B8T9"/>
<evidence type="ECO:0000313" key="4">
    <source>
        <dbReference type="EMBL" id="PIU99488.1"/>
    </source>
</evidence>
<dbReference type="PANTHER" id="PTHR11527">
    <property type="entry name" value="HEAT-SHOCK PROTEIN 20 FAMILY MEMBER"/>
    <property type="match status" value="1"/>
</dbReference>
<accession>A0A2M7B8T9</accession>
<dbReference type="InterPro" id="IPR008978">
    <property type="entry name" value="HSP20-like_chaperone"/>
</dbReference>
<dbReference type="CDD" id="cd06464">
    <property type="entry name" value="ACD_sHsps-like"/>
    <property type="match status" value="1"/>
</dbReference>
<name>A0A2M7B8T9_9BACT</name>